<feature type="signal peptide" evidence="1">
    <location>
        <begin position="1"/>
        <end position="28"/>
    </location>
</feature>
<dbReference type="PANTHER" id="PTHR22625">
    <property type="entry name" value="PLEXIN"/>
    <property type="match status" value="1"/>
</dbReference>
<dbReference type="SMART" id="SM00327">
    <property type="entry name" value="VWA"/>
    <property type="match status" value="1"/>
</dbReference>
<reference evidence="3 4" key="1">
    <citation type="submission" date="2021-03" db="EMBL/GenBank/DDBJ databases">
        <title>Genomic Encyclopedia of Type Strains, Phase IV (KMG-IV): sequencing the most valuable type-strain genomes for metagenomic binning, comparative biology and taxonomic classification.</title>
        <authorList>
            <person name="Goeker M."/>
        </authorList>
    </citation>
    <scope>NUCLEOTIDE SEQUENCE [LARGE SCALE GENOMIC DNA]</scope>
    <source>
        <strain evidence="3 4">DSM 26675</strain>
    </source>
</reference>
<dbReference type="Gene3D" id="3.40.50.410">
    <property type="entry name" value="von Willebrand factor, type A domain"/>
    <property type="match status" value="1"/>
</dbReference>
<dbReference type="InterPro" id="IPR002035">
    <property type="entry name" value="VWF_A"/>
</dbReference>
<sequence length="868" mass="92307">MKRQHYIRTTLLVVALLFSFILPYSTNAATPSGSDLMKITKTVDVNSLVENDIANVTLSIKGTPKDSTIVRPNDVILIVDKSGSMQSDNRLTAAKNATKEFIDLMDLTKHQVGIVDFSDNASSYPLTTDAAAAKAYVDTIQLAGSTNTGDAVRKATAMLANHRPDAQPTIVILTDGAANSTPDALASAKAAKDAGIIFYSIALLGPNEDPAASAPNKLLEDMSTSADHHHFVLGSVGLSDVYKKIVEEIGLASAYNVQITDTVSPEFEIVPGSYDNNIPKPTVNGNTLEWDVQELKSKELTFTYQIRAKNTTQAGKYPLGKTSTVFEDHQKTSYSLDTVNPSIAVLNPKPVISSINPEKGLTTGGETVTITGKNFLPGAKVYFGTNQATVISETPNEIVVTTPVGAQGLVEVKVLNIDGQFALGNFQYYADPTITSISPAEGEMTGGNRVTVIGSNYMNGAKVFINGIEAVTQFSTTSKLYATVPASLIDGTVDVKVVNPDGTEVEHANAYTYLTPPPPPIIQLDSLSANSGKLTGGESVYLFGANFDRNVKVYFGDKEAVVNYYANSSKIRVNVPEAVSEGFVMVKAENPDGSSSELVNAYEYLAPPPTPAPEISNLSDAAALTGEQKTVYLFGKNISSSAKVYLGDEEIVMDFVTNSKVRIKIPISTQAKTVDVKLVNPDGQSAILVGGFTYTEPVMDPSPSITSLSSSSGTVAGNESITISGYNFKKGIKVYFGDRAATIVSITDTEIQVKTPVSSVTGLISVKVVNPDLQEFILNDSYHYTPIPITVTSLSSTSGSVKGGNSVTIYGTNFSNSMTVTVNGQEVKYTYLAANRIRISMPAAETAGTVDITVDKAGAQASIQYTYN</sequence>
<dbReference type="Proteomes" id="UP001519293">
    <property type="component" value="Unassembled WGS sequence"/>
</dbReference>
<evidence type="ECO:0000259" key="2">
    <source>
        <dbReference type="PROSITE" id="PS50234"/>
    </source>
</evidence>
<feature type="chain" id="PRO_5047290651" description="VWFA domain-containing protein" evidence="1">
    <location>
        <begin position="29"/>
        <end position="868"/>
    </location>
</feature>
<dbReference type="RefSeq" id="WP_066397819.1">
    <property type="nucleotide sequence ID" value="NZ_JAGIKZ010000014.1"/>
</dbReference>
<dbReference type="Pfam" id="PF00092">
    <property type="entry name" value="VWA"/>
    <property type="match status" value="1"/>
</dbReference>
<proteinExistence type="predicted"/>
<dbReference type="InterPro" id="IPR031148">
    <property type="entry name" value="Plexin"/>
</dbReference>
<dbReference type="Pfam" id="PF01833">
    <property type="entry name" value="TIG"/>
    <property type="match status" value="6"/>
</dbReference>
<keyword evidence="1" id="KW-0732">Signal</keyword>
<evidence type="ECO:0000313" key="3">
    <source>
        <dbReference type="EMBL" id="MBP2241986.1"/>
    </source>
</evidence>
<organism evidence="3 4">
    <name type="scientific">Cytobacillus eiseniae</name>
    <dbReference type="NCBI Taxonomy" id="762947"/>
    <lineage>
        <taxon>Bacteria</taxon>
        <taxon>Bacillati</taxon>
        <taxon>Bacillota</taxon>
        <taxon>Bacilli</taxon>
        <taxon>Bacillales</taxon>
        <taxon>Bacillaceae</taxon>
        <taxon>Cytobacillus</taxon>
    </lineage>
</organism>
<keyword evidence="4" id="KW-1185">Reference proteome</keyword>
<comment type="caution">
    <text evidence="3">The sequence shown here is derived from an EMBL/GenBank/DDBJ whole genome shotgun (WGS) entry which is preliminary data.</text>
</comment>
<feature type="domain" description="VWFA" evidence="2">
    <location>
        <begin position="74"/>
        <end position="249"/>
    </location>
</feature>
<dbReference type="InterPro" id="IPR002909">
    <property type="entry name" value="IPT_dom"/>
</dbReference>
<accession>A0ABS4RGH3</accession>
<dbReference type="InterPro" id="IPR036465">
    <property type="entry name" value="vWFA_dom_sf"/>
</dbReference>
<dbReference type="PROSITE" id="PS50234">
    <property type="entry name" value="VWFA"/>
    <property type="match status" value="1"/>
</dbReference>
<dbReference type="SMART" id="SM00429">
    <property type="entry name" value="IPT"/>
    <property type="match status" value="5"/>
</dbReference>
<dbReference type="SUPFAM" id="SSF81296">
    <property type="entry name" value="E set domains"/>
    <property type="match status" value="6"/>
</dbReference>
<evidence type="ECO:0000313" key="4">
    <source>
        <dbReference type="Proteomes" id="UP001519293"/>
    </source>
</evidence>
<dbReference type="EMBL" id="JAGIKZ010000014">
    <property type="protein sequence ID" value="MBP2241986.1"/>
    <property type="molecule type" value="Genomic_DNA"/>
</dbReference>
<dbReference type="Gene3D" id="2.60.40.10">
    <property type="entry name" value="Immunoglobulins"/>
    <property type="match status" value="6"/>
</dbReference>
<dbReference type="CDD" id="cd00603">
    <property type="entry name" value="IPT_PCSR"/>
    <property type="match status" value="1"/>
</dbReference>
<dbReference type="SUPFAM" id="SSF53300">
    <property type="entry name" value="vWA-like"/>
    <property type="match status" value="1"/>
</dbReference>
<protein>
    <recommendedName>
        <fullName evidence="2">VWFA domain-containing protein</fullName>
    </recommendedName>
</protein>
<evidence type="ECO:0000256" key="1">
    <source>
        <dbReference type="SAM" id="SignalP"/>
    </source>
</evidence>
<gene>
    <name evidence="3" type="ORF">J2Z40_002559</name>
</gene>
<name>A0ABS4RGH3_9BACI</name>
<dbReference type="InterPro" id="IPR013783">
    <property type="entry name" value="Ig-like_fold"/>
</dbReference>
<dbReference type="InterPro" id="IPR014756">
    <property type="entry name" value="Ig_E-set"/>
</dbReference>
<dbReference type="CDD" id="cd00198">
    <property type="entry name" value="vWFA"/>
    <property type="match status" value="1"/>
</dbReference>
<dbReference type="PANTHER" id="PTHR22625:SF70">
    <property type="entry name" value="PLEXIN A, ISOFORM A"/>
    <property type="match status" value="1"/>
</dbReference>
<dbReference type="CDD" id="cd00102">
    <property type="entry name" value="IPT"/>
    <property type="match status" value="4"/>
</dbReference>